<reference evidence="2 3" key="2">
    <citation type="submission" date="2015-07" db="EMBL/GenBank/DDBJ databases">
        <title>The genome of Habropoda laboriosa.</title>
        <authorList>
            <person name="Pan H."/>
            <person name="Kapheim K."/>
        </authorList>
    </citation>
    <scope>NUCLEOTIDE SEQUENCE [LARGE SCALE GENOMIC DNA]</scope>
    <source>
        <strain evidence="2">0110345459</strain>
    </source>
</reference>
<evidence type="ECO:0008006" key="4">
    <source>
        <dbReference type="Google" id="ProtNLM"/>
    </source>
</evidence>
<gene>
    <name evidence="2" type="ORF">WH47_01680</name>
    <name evidence="1" type="ORF">WH47_07002</name>
</gene>
<name>A0A0L7QJ40_9HYME</name>
<dbReference type="EMBL" id="KQ414675">
    <property type="protein sequence ID" value="KOC64112.1"/>
    <property type="molecule type" value="Genomic_DNA"/>
</dbReference>
<dbReference type="Proteomes" id="UP000053825">
    <property type="component" value="Unassembled WGS sequence"/>
</dbReference>
<protein>
    <recommendedName>
        <fullName evidence="4">Mos1 transposase HTH domain-containing protein</fullName>
    </recommendedName>
</protein>
<evidence type="ECO:0000313" key="2">
    <source>
        <dbReference type="EMBL" id="KOC64112.1"/>
    </source>
</evidence>
<organism evidence="1 3">
    <name type="scientific">Habropoda laboriosa</name>
    <dbReference type="NCBI Taxonomy" id="597456"/>
    <lineage>
        <taxon>Eukaryota</taxon>
        <taxon>Metazoa</taxon>
        <taxon>Ecdysozoa</taxon>
        <taxon>Arthropoda</taxon>
        <taxon>Hexapoda</taxon>
        <taxon>Insecta</taxon>
        <taxon>Pterygota</taxon>
        <taxon>Neoptera</taxon>
        <taxon>Endopterygota</taxon>
        <taxon>Hymenoptera</taxon>
        <taxon>Apocrita</taxon>
        <taxon>Aculeata</taxon>
        <taxon>Apoidea</taxon>
        <taxon>Anthophila</taxon>
        <taxon>Apidae</taxon>
        <taxon>Habropoda</taxon>
    </lineage>
</organism>
<dbReference type="AlphaFoldDB" id="A0A0L7QJ40"/>
<keyword evidence="3" id="KW-1185">Reference proteome</keyword>
<accession>A0A0L7QJ40</accession>
<reference evidence="1" key="1">
    <citation type="submission" date="2015-07" db="EMBL/GenBank/DDBJ databases">
        <title>MeaNS - Measles Nucleotide Surveillance Program.</title>
        <authorList>
            <person name="Tran T."/>
            <person name="Druce J."/>
        </authorList>
    </citation>
    <scope>NUCLEOTIDE SEQUENCE</scope>
    <source>
        <strain evidence="1">0110345459</strain>
    </source>
</reference>
<sequence>LSRSQMFVWYARFKDGKKDINNNRKSGGLKIATTGELIEKVRKIVAIDSKVTRRIPVEEFRMSKDTI</sequence>
<proteinExistence type="predicted"/>
<evidence type="ECO:0000313" key="3">
    <source>
        <dbReference type="Proteomes" id="UP000053825"/>
    </source>
</evidence>
<feature type="non-terminal residue" evidence="1">
    <location>
        <position position="1"/>
    </location>
</feature>
<evidence type="ECO:0000313" key="1">
    <source>
        <dbReference type="EMBL" id="KOC58662.1"/>
    </source>
</evidence>
<dbReference type="EMBL" id="LHQN01025656">
    <property type="protein sequence ID" value="KOC58662.1"/>
    <property type="molecule type" value="Genomic_DNA"/>
</dbReference>